<evidence type="ECO:0000256" key="7">
    <source>
        <dbReference type="ARBA" id="ARBA00024867"/>
    </source>
</evidence>
<dbReference type="PROSITE" id="PS51755">
    <property type="entry name" value="OMPR_PHOB"/>
    <property type="match status" value="1"/>
</dbReference>
<dbReference type="PANTHER" id="PTHR48111:SF1">
    <property type="entry name" value="TWO-COMPONENT RESPONSE REGULATOR ORR33"/>
    <property type="match status" value="1"/>
</dbReference>
<dbReference type="RefSeq" id="WP_137329332.1">
    <property type="nucleotide sequence ID" value="NZ_CP040058.1"/>
</dbReference>
<dbReference type="Pfam" id="PF00486">
    <property type="entry name" value="Trans_reg_C"/>
    <property type="match status" value="1"/>
</dbReference>
<dbReference type="InterPro" id="IPR001867">
    <property type="entry name" value="OmpR/PhoB-type_DNA-bd"/>
</dbReference>
<evidence type="ECO:0000256" key="5">
    <source>
        <dbReference type="ARBA" id="ARBA00023125"/>
    </source>
</evidence>
<evidence type="ECO:0000256" key="6">
    <source>
        <dbReference type="ARBA" id="ARBA00023163"/>
    </source>
</evidence>
<dbReference type="SUPFAM" id="SSF52172">
    <property type="entry name" value="CheY-like"/>
    <property type="match status" value="1"/>
</dbReference>
<dbReference type="Gene3D" id="1.10.10.10">
    <property type="entry name" value="Winged helix-like DNA-binding domain superfamily/Winged helix DNA-binding domain"/>
    <property type="match status" value="1"/>
</dbReference>
<feature type="modified residue" description="4-aspartylphosphate" evidence="8">
    <location>
        <position position="51"/>
    </location>
</feature>
<dbReference type="PROSITE" id="PS50110">
    <property type="entry name" value="RESPONSE_REGULATORY"/>
    <property type="match status" value="1"/>
</dbReference>
<dbReference type="InterPro" id="IPR011006">
    <property type="entry name" value="CheY-like_superfamily"/>
</dbReference>
<sequence>MIYIVEDDANIRELVIYTLQSTGFDAKGYESGISFFKDLSNGKVPELVLLDIMLPGEDGISILRKIRSNPEVKHIPVIMMTAKGAEYDKVLGLDSGADDYITKPFGMMELVSRIKAVLRRVKKEEPKEELSAGGLYIHVGKHKVLADGEKVELTYKEFRLLCMLMESKGNVLTRDQLLTNIWGYDFDGETRTVDVHIRTLRQKLGDCGSMIETVRGIGYRIGGSE</sequence>
<comment type="function">
    <text evidence="7">May play the central regulatory role in sporulation. It may be an element of the effector pathway responsible for the activation of sporulation genes in response to nutritional stress. Spo0A may act in concert with spo0H (a sigma factor) to control the expression of some genes that are critical to the sporulation process.</text>
</comment>
<dbReference type="GO" id="GO:0032993">
    <property type="term" value="C:protein-DNA complex"/>
    <property type="evidence" value="ECO:0007669"/>
    <property type="project" value="TreeGrafter"/>
</dbReference>
<dbReference type="GO" id="GO:0006355">
    <property type="term" value="P:regulation of DNA-templated transcription"/>
    <property type="evidence" value="ECO:0007669"/>
    <property type="project" value="InterPro"/>
</dbReference>
<evidence type="ECO:0000256" key="1">
    <source>
        <dbReference type="ARBA" id="ARBA00018672"/>
    </source>
</evidence>
<gene>
    <name evidence="12" type="ORF">AR1Y2_2593</name>
</gene>
<keyword evidence="2 8" id="KW-0597">Phosphoprotein</keyword>
<evidence type="ECO:0000313" key="12">
    <source>
        <dbReference type="EMBL" id="QCP36047.1"/>
    </source>
</evidence>
<keyword evidence="6" id="KW-0804">Transcription</keyword>
<evidence type="ECO:0000259" key="11">
    <source>
        <dbReference type="PROSITE" id="PS51755"/>
    </source>
</evidence>
<dbReference type="GO" id="GO:0000976">
    <property type="term" value="F:transcription cis-regulatory region binding"/>
    <property type="evidence" value="ECO:0007669"/>
    <property type="project" value="TreeGrafter"/>
</dbReference>
<dbReference type="Proteomes" id="UP000298653">
    <property type="component" value="Chromosome"/>
</dbReference>
<dbReference type="AlphaFoldDB" id="A0A4P8IGX7"/>
<organism evidence="12 13">
    <name type="scientific">Anaerostipes rhamnosivorans</name>
    <dbReference type="NCBI Taxonomy" id="1229621"/>
    <lineage>
        <taxon>Bacteria</taxon>
        <taxon>Bacillati</taxon>
        <taxon>Bacillota</taxon>
        <taxon>Clostridia</taxon>
        <taxon>Lachnospirales</taxon>
        <taxon>Lachnospiraceae</taxon>
        <taxon>Anaerostipes</taxon>
    </lineage>
</organism>
<dbReference type="InterPro" id="IPR039420">
    <property type="entry name" value="WalR-like"/>
</dbReference>
<dbReference type="Gene3D" id="6.10.250.690">
    <property type="match status" value="1"/>
</dbReference>
<dbReference type="SMART" id="SM00862">
    <property type="entry name" value="Trans_reg_C"/>
    <property type="match status" value="1"/>
</dbReference>
<dbReference type="InterPro" id="IPR016032">
    <property type="entry name" value="Sig_transdc_resp-reg_C-effctor"/>
</dbReference>
<keyword evidence="5 9" id="KW-0238">DNA-binding</keyword>
<keyword evidence="4" id="KW-0805">Transcription regulation</keyword>
<protein>
    <recommendedName>
        <fullName evidence="1">Stage 0 sporulation protein A homolog</fullName>
    </recommendedName>
</protein>
<dbReference type="FunFam" id="1.10.10.10:FF:000018">
    <property type="entry name" value="DNA-binding response regulator ResD"/>
    <property type="match status" value="1"/>
</dbReference>
<evidence type="ECO:0000256" key="4">
    <source>
        <dbReference type="ARBA" id="ARBA00023015"/>
    </source>
</evidence>
<dbReference type="Gene3D" id="3.40.50.2300">
    <property type="match status" value="1"/>
</dbReference>
<evidence type="ECO:0000259" key="10">
    <source>
        <dbReference type="PROSITE" id="PS50110"/>
    </source>
</evidence>
<dbReference type="GO" id="GO:0000156">
    <property type="term" value="F:phosphorelay response regulator activity"/>
    <property type="evidence" value="ECO:0007669"/>
    <property type="project" value="TreeGrafter"/>
</dbReference>
<reference evidence="12 13" key="1">
    <citation type="submission" date="2019-05" db="EMBL/GenBank/DDBJ databases">
        <title>Complete genome sequencing of Anaerostipes rhamnosivorans.</title>
        <authorList>
            <person name="Bui T.P.N."/>
            <person name="de Vos W.M."/>
        </authorList>
    </citation>
    <scope>NUCLEOTIDE SEQUENCE [LARGE SCALE GENOMIC DNA]</scope>
    <source>
        <strain evidence="12 13">1y2</strain>
    </source>
</reference>
<keyword evidence="13" id="KW-1185">Reference proteome</keyword>
<evidence type="ECO:0000256" key="8">
    <source>
        <dbReference type="PROSITE-ProRule" id="PRU00169"/>
    </source>
</evidence>
<name>A0A4P8IGX7_9FIRM</name>
<feature type="domain" description="Response regulatory" evidence="10">
    <location>
        <begin position="1"/>
        <end position="118"/>
    </location>
</feature>
<dbReference type="SUPFAM" id="SSF46894">
    <property type="entry name" value="C-terminal effector domain of the bipartite response regulators"/>
    <property type="match status" value="1"/>
</dbReference>
<dbReference type="KEGG" id="arf:AR1Y2_2593"/>
<evidence type="ECO:0000313" key="13">
    <source>
        <dbReference type="Proteomes" id="UP000298653"/>
    </source>
</evidence>
<accession>A0A4P8IGX7</accession>
<dbReference type="Pfam" id="PF00072">
    <property type="entry name" value="Response_reg"/>
    <property type="match status" value="1"/>
</dbReference>
<evidence type="ECO:0000256" key="2">
    <source>
        <dbReference type="ARBA" id="ARBA00022553"/>
    </source>
</evidence>
<feature type="domain" description="OmpR/PhoB-type" evidence="11">
    <location>
        <begin position="127"/>
        <end position="223"/>
    </location>
</feature>
<proteinExistence type="predicted"/>
<dbReference type="InterPro" id="IPR001789">
    <property type="entry name" value="Sig_transdc_resp-reg_receiver"/>
</dbReference>
<feature type="DNA-binding region" description="OmpR/PhoB-type" evidence="9">
    <location>
        <begin position="127"/>
        <end position="223"/>
    </location>
</feature>
<dbReference type="CDD" id="cd00383">
    <property type="entry name" value="trans_reg_C"/>
    <property type="match status" value="1"/>
</dbReference>
<dbReference type="OrthoDB" id="9802426at2"/>
<evidence type="ECO:0000256" key="9">
    <source>
        <dbReference type="PROSITE-ProRule" id="PRU01091"/>
    </source>
</evidence>
<dbReference type="GO" id="GO:0005829">
    <property type="term" value="C:cytosol"/>
    <property type="evidence" value="ECO:0007669"/>
    <property type="project" value="TreeGrafter"/>
</dbReference>
<dbReference type="SMART" id="SM00448">
    <property type="entry name" value="REC"/>
    <property type="match status" value="1"/>
</dbReference>
<dbReference type="PANTHER" id="PTHR48111">
    <property type="entry name" value="REGULATOR OF RPOS"/>
    <property type="match status" value="1"/>
</dbReference>
<evidence type="ECO:0000256" key="3">
    <source>
        <dbReference type="ARBA" id="ARBA00023012"/>
    </source>
</evidence>
<keyword evidence="3" id="KW-0902">Two-component regulatory system</keyword>
<dbReference type="InterPro" id="IPR036388">
    <property type="entry name" value="WH-like_DNA-bd_sf"/>
</dbReference>
<dbReference type="EMBL" id="CP040058">
    <property type="protein sequence ID" value="QCP36047.1"/>
    <property type="molecule type" value="Genomic_DNA"/>
</dbReference>